<evidence type="ECO:0000313" key="2">
    <source>
        <dbReference type="EMBL" id="QGY39118.1"/>
    </source>
</evidence>
<keyword evidence="3" id="KW-1185">Reference proteome</keyword>
<dbReference type="EMBL" id="CP046400">
    <property type="protein sequence ID" value="QGY39118.1"/>
    <property type="molecule type" value="Genomic_DNA"/>
</dbReference>
<sequence length="183" mass="19891">MKRLIPVFSMILALCLLAACGSDEPTSESNQSPEAAAVTEAVGGPFTEAEFEKFLKDLPSMPGMTAASQQAMADGAEAALPAAIKAKAKELGWSEDRFMYMYGHSMAVLSVEQLGDMQKQMREQMADMPEAQKQMMEQMLSQQTGEQMDAIKAEMDKQVPASEQTIIRDNMDALCSAMGIPKP</sequence>
<gene>
    <name evidence="2" type="ORF">GM415_02915</name>
</gene>
<dbReference type="AlphaFoldDB" id="A0A6I6JDM1"/>
<dbReference type="PROSITE" id="PS51257">
    <property type="entry name" value="PROKAR_LIPOPROTEIN"/>
    <property type="match status" value="1"/>
</dbReference>
<dbReference type="KEGG" id="psel:GM415_02915"/>
<organism evidence="2 3">
    <name type="scientific">Pseudodesulfovibrio cashew</name>
    <dbReference type="NCBI Taxonomy" id="2678688"/>
    <lineage>
        <taxon>Bacteria</taxon>
        <taxon>Pseudomonadati</taxon>
        <taxon>Thermodesulfobacteriota</taxon>
        <taxon>Desulfovibrionia</taxon>
        <taxon>Desulfovibrionales</taxon>
        <taxon>Desulfovibrionaceae</taxon>
    </lineage>
</organism>
<dbReference type="Proteomes" id="UP000428328">
    <property type="component" value="Chromosome"/>
</dbReference>
<evidence type="ECO:0000313" key="3">
    <source>
        <dbReference type="Proteomes" id="UP000428328"/>
    </source>
</evidence>
<keyword evidence="1" id="KW-0732">Signal</keyword>
<reference evidence="2 3" key="1">
    <citation type="submission" date="2019-11" db="EMBL/GenBank/DDBJ databases">
        <authorList>
            <person name="Zheng R.K."/>
            <person name="Sun C.M."/>
        </authorList>
    </citation>
    <scope>NUCLEOTIDE SEQUENCE [LARGE SCALE GENOMIC DNA]</scope>
    <source>
        <strain evidence="2 3">SRB007</strain>
    </source>
</reference>
<accession>A0A6I6JDM1</accession>
<protein>
    <recommendedName>
        <fullName evidence="4">DUF305 domain-containing protein</fullName>
    </recommendedName>
</protein>
<evidence type="ECO:0008006" key="4">
    <source>
        <dbReference type="Google" id="ProtNLM"/>
    </source>
</evidence>
<feature type="chain" id="PRO_5026346453" description="DUF305 domain-containing protein" evidence="1">
    <location>
        <begin position="19"/>
        <end position="183"/>
    </location>
</feature>
<evidence type="ECO:0000256" key="1">
    <source>
        <dbReference type="SAM" id="SignalP"/>
    </source>
</evidence>
<name>A0A6I6JDM1_9BACT</name>
<dbReference type="RefSeq" id="WP_158946337.1">
    <property type="nucleotide sequence ID" value="NZ_CP046400.1"/>
</dbReference>
<proteinExistence type="predicted"/>
<feature type="signal peptide" evidence="1">
    <location>
        <begin position="1"/>
        <end position="18"/>
    </location>
</feature>